<feature type="region of interest" description="Disordered" evidence="2">
    <location>
        <begin position="1538"/>
        <end position="1672"/>
    </location>
</feature>
<dbReference type="PANTHER" id="PTHR18947:SF28">
    <property type="entry name" value="GIRDIN, ISOFORM A"/>
    <property type="match status" value="1"/>
</dbReference>
<reference evidence="3" key="1">
    <citation type="submission" date="2022-01" db="EMBL/GenBank/DDBJ databases">
        <title>Genome Sequence Resource for Two Populations of Ditylenchus destructor, the Migratory Endoparasitic Phytonematode.</title>
        <authorList>
            <person name="Zhang H."/>
            <person name="Lin R."/>
            <person name="Xie B."/>
        </authorList>
    </citation>
    <scope>NUCLEOTIDE SEQUENCE</scope>
    <source>
        <strain evidence="3">BazhouSP</strain>
    </source>
</reference>
<keyword evidence="4" id="KW-1185">Reference proteome</keyword>
<feature type="region of interest" description="Disordered" evidence="2">
    <location>
        <begin position="1216"/>
        <end position="1245"/>
    </location>
</feature>
<dbReference type="GO" id="GO:0005813">
    <property type="term" value="C:centrosome"/>
    <property type="evidence" value="ECO:0007669"/>
    <property type="project" value="TreeGrafter"/>
</dbReference>
<dbReference type="GO" id="GO:0051959">
    <property type="term" value="F:dynein light intermediate chain binding"/>
    <property type="evidence" value="ECO:0007669"/>
    <property type="project" value="TreeGrafter"/>
</dbReference>
<feature type="coiled-coil region" evidence="1">
    <location>
        <begin position="896"/>
        <end position="930"/>
    </location>
</feature>
<feature type="compositionally biased region" description="Pro residues" evidence="2">
    <location>
        <begin position="1545"/>
        <end position="1559"/>
    </location>
</feature>
<dbReference type="GO" id="GO:0008017">
    <property type="term" value="F:microtubule binding"/>
    <property type="evidence" value="ECO:0007669"/>
    <property type="project" value="TreeGrafter"/>
</dbReference>
<dbReference type="SUPFAM" id="SSF116907">
    <property type="entry name" value="Hook domain"/>
    <property type="match status" value="1"/>
</dbReference>
<feature type="compositionally biased region" description="Low complexity" evidence="2">
    <location>
        <begin position="130"/>
        <end position="142"/>
    </location>
</feature>
<protein>
    <submittedName>
        <fullName evidence="3">Girdin like protein</fullName>
    </submittedName>
</protein>
<organism evidence="3 4">
    <name type="scientific">Ditylenchus destructor</name>
    <dbReference type="NCBI Taxonomy" id="166010"/>
    <lineage>
        <taxon>Eukaryota</taxon>
        <taxon>Metazoa</taxon>
        <taxon>Ecdysozoa</taxon>
        <taxon>Nematoda</taxon>
        <taxon>Chromadorea</taxon>
        <taxon>Rhabditida</taxon>
        <taxon>Tylenchina</taxon>
        <taxon>Tylenchomorpha</taxon>
        <taxon>Sphaerularioidea</taxon>
        <taxon>Anguinidae</taxon>
        <taxon>Anguininae</taxon>
        <taxon>Ditylenchus</taxon>
    </lineage>
</organism>
<feature type="compositionally biased region" description="Polar residues" evidence="2">
    <location>
        <begin position="1125"/>
        <end position="1145"/>
    </location>
</feature>
<dbReference type="GO" id="GO:0030705">
    <property type="term" value="P:cytoskeleton-dependent intracellular transport"/>
    <property type="evidence" value="ECO:0007669"/>
    <property type="project" value="TreeGrafter"/>
</dbReference>
<keyword evidence="1" id="KW-0175">Coiled coil</keyword>
<evidence type="ECO:0000256" key="1">
    <source>
        <dbReference type="SAM" id="Coils"/>
    </source>
</evidence>
<evidence type="ECO:0000313" key="4">
    <source>
        <dbReference type="Proteomes" id="UP001201812"/>
    </source>
</evidence>
<sequence>MCIICLLNPNRALTSLSISEVSGHELFKVLRLLLGAAVQSQQREHFINRIRQCMPHPDLQQQLIDEIQRVTSPQGDCLLNLEALADLSSTTNTEEQHRVFSGILEKVMKERDTYADNFMEMAQDVESDESGSVTTTTGSSTSCCNGLDHHHTNPLTSNGVNDRQSPSPTQNGTDATTAAADRHFSVELASAKAELRKLRNENEEKDELMLDLQEELEQKQLEISKLQEERLILVKDARAAKDYRDEVDCMQHKLMKLERLEAENEKLRSKLSEITFYKSRVNSLKEDNDVVQQTCRVMEEQLEQCQKKLSSYLEMESKMIESQANIKSLQLDLTKSRERVEDLLVENGRLERESKEHSQKCMELERKMAAMAELSSPRGSNLHSLADGQSLSSSLSLNGSANQNDSSLLAQLDACNQSQILELQLENRKLKSQLENAGTANPAEMFELKAELTTCEKIVQESREEKTKLTAELRSLKATLTEQEELQRKLEFEKEQLEKCIAEAKRNSLSSSSQQMALTEQVDILKAKILELEQDSVAKTEEVRSVKEERSQMEAQLTKMCQQQKESRAEIDQLKQELKRLETIQSVWERTKKCLESEKAALKQKIEHNEDKINDLNTKLMNYENLERRLSQSEKSVIEKTELLSRLQEDNRSVKQQLGLEAKTTQRLREDLVTEKSRLSDLTGRLRSVCTVIRMNGKGANVLPSGHNEEENDAKMIEVIDQVLVQALNEARHEADSLRMQQQMQIQELDDLKKDIEGLRKTESELNAAADDKYTELIVENKNVKEQVNMLQERLRRVQVDEATKSAELQAAKRETEELQQKILAHNRTQSSLAQLQVSLRNAQVQEDVLRQENGELRRQLDHLLKARVEMQKLTDTLDASHRALMADHDRLQTLHQMLTADYERAKHENNTIKQRLKNEKNSNDALLRAEFNRDRQMWEDKLKQEKLDRQKDYRRLVECEAELARTVKELAELKEDASDELRRLRLLDCSQKSTINNLNMTIQQLNNALTEKDLEMANMRRQIDMLRQYNGEESRSLIRQIELLLIQNQELHNRSDIFYAEQKELQEKLANLRRHKEKLEEKIMDQFRHMDNVAHPRLKIEKQSTFVKRAARALIPKSPARKPSGSTKTSNGTPSNTSEDSSIYSADEHTHTGSGYGSTMSPPPPPPAPHANMAPNGLRSTHFNQHGQLFTQLDLPKPCLSFTHTQPHSQHYASVSLGTNQNPRTSPYSKPASRSGESQEEESAQMLLASLLFKDDPVPNLGDGHLDVAPKHFRQQSDNSALYTKVPTKARNSSPNPTQTHAKSSQGQPSLMERFFQRSSLLRRSTPSHFPKTRQAQKSGELSMIPPENAVSTETSSAVSPTNKEESSGRPYQLSRRDFSPARSQQGIHFEERGTPSLWSNSTNGFTYNNGSSVINHQKALSITSESNSLYSSLSIDHQSSNGRSIPASPSMPMGANGSNLILRRRNDRIGGSLRYPTTNPNIVGQQPQRPLKGIIVNGNGRRLPVTAEDPGVQNHVNFRGSERAVDVGRFASPIRTSLAELPPRAPGNAKPPNPPPKAMNFERSTQQQMNGVSRPPPPSYTVAASPTPTHKPTIGNPQIIMNSSCSPSPSCSSTTSNSRQHPPPPYPGRHIVTPVKSLHQSPQQTNCNGTVPSNFFPRDTSTPKGTKQEAPKIDIQVSSSMTQSPLCSKPLVGEGECRLAVLDPEERKDKAMSVYENVHNQQQNGSNANKNSQDLQAVVENEQKKANPGIQNGEHADGKIIESEESDGAMNKKIFYEYGCV</sequence>
<feature type="compositionally biased region" description="Polar residues" evidence="2">
    <location>
        <begin position="153"/>
        <end position="176"/>
    </location>
</feature>
<feature type="coiled-coil region" evidence="1">
    <location>
        <begin position="420"/>
        <end position="643"/>
    </location>
</feature>
<proteinExistence type="predicted"/>
<feature type="compositionally biased region" description="Polar residues" evidence="2">
    <location>
        <begin position="1564"/>
        <end position="1573"/>
    </location>
</feature>
<feature type="compositionally biased region" description="Polar residues" evidence="2">
    <location>
        <begin position="1291"/>
        <end position="1310"/>
    </location>
</feature>
<feature type="region of interest" description="Disordered" evidence="2">
    <location>
        <begin position="1288"/>
        <end position="1386"/>
    </location>
</feature>
<feature type="coiled-coil region" evidence="1">
    <location>
        <begin position="188"/>
        <end position="367"/>
    </location>
</feature>
<dbReference type="GO" id="GO:0031122">
    <property type="term" value="P:cytoplasmic microtubule organization"/>
    <property type="evidence" value="ECO:0007669"/>
    <property type="project" value="TreeGrafter"/>
</dbReference>
<feature type="compositionally biased region" description="Polar residues" evidence="2">
    <location>
        <begin position="1216"/>
        <end position="1229"/>
    </location>
</feature>
<dbReference type="EMBL" id="JAKKPZ010000005">
    <property type="protein sequence ID" value="KAI1720976.1"/>
    <property type="molecule type" value="Genomic_DNA"/>
</dbReference>
<comment type="caution">
    <text evidence="3">The sequence shown here is derived from an EMBL/GenBank/DDBJ whole genome shotgun (WGS) entry which is preliminary data.</text>
</comment>
<feature type="region of interest" description="Disordered" evidence="2">
    <location>
        <begin position="124"/>
        <end position="177"/>
    </location>
</feature>
<feature type="compositionally biased region" description="Polar residues" evidence="2">
    <location>
        <begin position="1584"/>
        <end position="1603"/>
    </location>
</feature>
<gene>
    <name evidence="3" type="ORF">DdX_05227</name>
</gene>
<evidence type="ECO:0000313" key="3">
    <source>
        <dbReference type="EMBL" id="KAI1720976.1"/>
    </source>
</evidence>
<feature type="compositionally biased region" description="Low complexity" evidence="2">
    <location>
        <begin position="1604"/>
        <end position="1620"/>
    </location>
</feature>
<feature type="compositionally biased region" description="Low complexity" evidence="2">
    <location>
        <begin position="384"/>
        <end position="402"/>
    </location>
</feature>
<evidence type="ECO:0000256" key="2">
    <source>
        <dbReference type="SAM" id="MobiDB-lite"/>
    </source>
</evidence>
<feature type="region of interest" description="Disordered" evidence="2">
    <location>
        <begin position="1114"/>
        <end position="1182"/>
    </location>
</feature>
<feature type="region of interest" description="Disordered" evidence="2">
    <location>
        <begin position="1741"/>
        <end position="1766"/>
    </location>
</feature>
<dbReference type="GO" id="GO:0005737">
    <property type="term" value="C:cytoplasm"/>
    <property type="evidence" value="ECO:0007669"/>
    <property type="project" value="TreeGrafter"/>
</dbReference>
<accession>A0AAD4NEC3</accession>
<dbReference type="PANTHER" id="PTHR18947">
    <property type="entry name" value="HOOK PROTEINS"/>
    <property type="match status" value="1"/>
</dbReference>
<feature type="region of interest" description="Disordered" evidence="2">
    <location>
        <begin position="373"/>
        <end position="402"/>
    </location>
</feature>
<feature type="compositionally biased region" description="Polar residues" evidence="2">
    <location>
        <begin position="1640"/>
        <end position="1667"/>
    </location>
</feature>
<name>A0AAD4NEC3_9BILA</name>
<feature type="compositionally biased region" description="Polar residues" evidence="2">
    <location>
        <begin position="1351"/>
        <end position="1363"/>
    </location>
</feature>
<feature type="coiled-coil region" evidence="1">
    <location>
        <begin position="735"/>
        <end position="867"/>
    </location>
</feature>
<dbReference type="Proteomes" id="UP001201812">
    <property type="component" value="Unassembled WGS sequence"/>
</dbReference>
<feature type="coiled-coil region" evidence="1">
    <location>
        <begin position="1063"/>
        <end position="1090"/>
    </location>
</feature>
<feature type="region of interest" description="Disordered" evidence="2">
    <location>
        <begin position="1263"/>
        <end position="1282"/>
    </location>
</feature>
<feature type="coiled-coil region" evidence="1">
    <location>
        <begin position="957"/>
        <end position="1023"/>
    </location>
</feature>